<dbReference type="VEuPathDB" id="VectorBase:AMEC021557"/>
<feature type="region of interest" description="Disordered" evidence="1">
    <location>
        <begin position="212"/>
        <end position="234"/>
    </location>
</feature>
<keyword evidence="3" id="KW-1185">Reference proteome</keyword>
<evidence type="ECO:0000313" key="2">
    <source>
        <dbReference type="EnsemblMetazoa" id="AMEC021557-PA"/>
    </source>
</evidence>
<protein>
    <submittedName>
        <fullName evidence="2">Uncharacterized protein</fullName>
    </submittedName>
</protein>
<feature type="region of interest" description="Disordered" evidence="1">
    <location>
        <begin position="55"/>
        <end position="124"/>
    </location>
</feature>
<proteinExistence type="predicted"/>
<reference evidence="2" key="2">
    <citation type="submission" date="2020-05" db="UniProtKB">
        <authorList>
            <consortium name="EnsemblMetazoa"/>
        </authorList>
    </citation>
    <scope>IDENTIFICATION</scope>
    <source>
        <strain evidence="2">CM1001059</strain>
    </source>
</reference>
<accession>A0A182UJK2</accession>
<dbReference type="Proteomes" id="UP000075902">
    <property type="component" value="Unassembled WGS sequence"/>
</dbReference>
<feature type="compositionally biased region" description="Basic residues" evidence="1">
    <location>
        <begin position="115"/>
        <end position="124"/>
    </location>
</feature>
<dbReference type="EnsemblMetazoa" id="AMEC021557-RA">
    <property type="protein sequence ID" value="AMEC021557-PA"/>
    <property type="gene ID" value="AMEC021557"/>
</dbReference>
<evidence type="ECO:0000256" key="1">
    <source>
        <dbReference type="SAM" id="MobiDB-lite"/>
    </source>
</evidence>
<name>A0A182UJK2_9DIPT</name>
<evidence type="ECO:0000313" key="3">
    <source>
        <dbReference type="Proteomes" id="UP000075902"/>
    </source>
</evidence>
<organism evidence="2 3">
    <name type="scientific">Anopheles melas</name>
    <dbReference type="NCBI Taxonomy" id="34690"/>
    <lineage>
        <taxon>Eukaryota</taxon>
        <taxon>Metazoa</taxon>
        <taxon>Ecdysozoa</taxon>
        <taxon>Arthropoda</taxon>
        <taxon>Hexapoda</taxon>
        <taxon>Insecta</taxon>
        <taxon>Pterygota</taxon>
        <taxon>Neoptera</taxon>
        <taxon>Endopterygota</taxon>
        <taxon>Diptera</taxon>
        <taxon>Nematocera</taxon>
        <taxon>Culicoidea</taxon>
        <taxon>Culicidae</taxon>
        <taxon>Anophelinae</taxon>
        <taxon>Anopheles</taxon>
    </lineage>
</organism>
<reference evidence="3" key="1">
    <citation type="submission" date="2014-01" db="EMBL/GenBank/DDBJ databases">
        <title>The Genome Sequence of Anopheles melas CM1001059_A (V2).</title>
        <authorList>
            <consortium name="The Broad Institute Genomics Platform"/>
            <person name="Neafsey D.E."/>
            <person name="Besansky N."/>
            <person name="Howell P."/>
            <person name="Walton C."/>
            <person name="Young S.K."/>
            <person name="Zeng Q."/>
            <person name="Gargeya S."/>
            <person name="Fitzgerald M."/>
            <person name="Haas B."/>
            <person name="Abouelleil A."/>
            <person name="Allen A.W."/>
            <person name="Alvarado L."/>
            <person name="Arachchi H.M."/>
            <person name="Berlin A.M."/>
            <person name="Chapman S.B."/>
            <person name="Gainer-Dewar J."/>
            <person name="Goldberg J."/>
            <person name="Griggs A."/>
            <person name="Gujja S."/>
            <person name="Hansen M."/>
            <person name="Howarth C."/>
            <person name="Imamovic A."/>
            <person name="Ireland A."/>
            <person name="Larimer J."/>
            <person name="McCowan C."/>
            <person name="Murphy C."/>
            <person name="Pearson M."/>
            <person name="Poon T.W."/>
            <person name="Priest M."/>
            <person name="Roberts A."/>
            <person name="Saif S."/>
            <person name="Shea T."/>
            <person name="Sisk P."/>
            <person name="Sykes S."/>
            <person name="Wortman J."/>
            <person name="Nusbaum C."/>
            <person name="Birren B."/>
        </authorList>
    </citation>
    <scope>NUCLEOTIDE SEQUENCE [LARGE SCALE GENOMIC DNA]</scope>
    <source>
        <strain evidence="3">CM1001059</strain>
    </source>
</reference>
<sequence>MDSANPAPICMFYFAHPFGITSPASGAKLAQIRASATQGCKPNGPSAEHDAAATINAPNGEQKQQRKSNGKVTANGARHPSKSHRKINGLQGSDGAVDGGGTKANHTSHREGAPRKHHRKHRTHRRISNFEKFLLEIQHAHTCGRGSSKERRIDREDRLTPLVPWPSTIWNREFLLPTLLQALAQQHAKPSTLSLLTAADEACSVVRSTKSELVFDPDRAQPQATEPGPDATSK</sequence>
<dbReference type="AlphaFoldDB" id="A0A182UJK2"/>